<dbReference type="SUPFAM" id="SSF53254">
    <property type="entry name" value="Phosphoglycerate mutase-like"/>
    <property type="match status" value="1"/>
</dbReference>
<dbReference type="RefSeq" id="WP_275568708.1">
    <property type="nucleotide sequence ID" value="NZ_JARGYC010000054.1"/>
</dbReference>
<reference evidence="1" key="1">
    <citation type="submission" date="2023-03" db="EMBL/GenBank/DDBJ databases">
        <title>Multiphase analysis and comparison of six strains from genera Psychromarinibacter, Lutimaribacter, and Maritimibacter, including a novel species: Psychromarinibacter sediminicola sp. nov.</title>
        <authorList>
            <person name="Wang Y.-H."/>
            <person name="Ye M.-Q."/>
            <person name="Du Z.-J."/>
        </authorList>
    </citation>
    <scope>NUCLEOTIDE SEQUENCE</scope>
    <source>
        <strain evidence="1">C21-152</strain>
    </source>
</reference>
<dbReference type="InterPro" id="IPR029033">
    <property type="entry name" value="His_PPase_superfam"/>
</dbReference>
<dbReference type="CDD" id="cd07067">
    <property type="entry name" value="HP_PGM_like"/>
    <property type="match status" value="1"/>
</dbReference>
<keyword evidence="2" id="KW-1185">Reference proteome</keyword>
<organism evidence="1 2">
    <name type="scientific">Psychromarinibacter sediminicola</name>
    <dbReference type="NCBI Taxonomy" id="3033385"/>
    <lineage>
        <taxon>Bacteria</taxon>
        <taxon>Pseudomonadati</taxon>
        <taxon>Pseudomonadota</taxon>
        <taxon>Alphaproteobacteria</taxon>
        <taxon>Rhodobacterales</taxon>
        <taxon>Paracoccaceae</taxon>
        <taxon>Psychromarinibacter</taxon>
    </lineage>
</organism>
<dbReference type="PANTHER" id="PTHR47623:SF1">
    <property type="entry name" value="OS09G0287300 PROTEIN"/>
    <property type="match status" value="1"/>
</dbReference>
<accession>A0AAE3NV43</accession>
<sequence length="169" mass="18707">MTLRLILVRHAKSSWKEAALDDHARPLNKRGRRAAEAIGGWLAERGYHPDLVLSSDSARTRETWDRMAPHVPAPLQIVWTPSLYLAGPSAFLHALREVREARTVLMLGHNPGISHFASAIVGVPPRHERFGDYPTCATLVAAFDRASWADVTPGSGRTVDFTVPRELTD</sequence>
<proteinExistence type="predicted"/>
<evidence type="ECO:0000313" key="2">
    <source>
        <dbReference type="Proteomes" id="UP001220964"/>
    </source>
</evidence>
<protein>
    <submittedName>
        <fullName evidence="1">Histidine phosphatase family protein</fullName>
    </submittedName>
</protein>
<dbReference type="InterPro" id="IPR013078">
    <property type="entry name" value="His_Pase_superF_clade-1"/>
</dbReference>
<dbReference type="Pfam" id="PF00300">
    <property type="entry name" value="His_Phos_1"/>
    <property type="match status" value="1"/>
</dbReference>
<dbReference type="EMBL" id="JARGYC010000054">
    <property type="protein sequence ID" value="MDF0602581.1"/>
    <property type="molecule type" value="Genomic_DNA"/>
</dbReference>
<dbReference type="Gene3D" id="3.40.50.1240">
    <property type="entry name" value="Phosphoglycerate mutase-like"/>
    <property type="match status" value="1"/>
</dbReference>
<evidence type="ECO:0000313" key="1">
    <source>
        <dbReference type="EMBL" id="MDF0602581.1"/>
    </source>
</evidence>
<dbReference type="PANTHER" id="PTHR47623">
    <property type="entry name" value="OS09G0287300 PROTEIN"/>
    <property type="match status" value="1"/>
</dbReference>
<dbReference type="Proteomes" id="UP001220964">
    <property type="component" value="Unassembled WGS sequence"/>
</dbReference>
<name>A0AAE3NV43_9RHOB</name>
<dbReference type="AlphaFoldDB" id="A0AAE3NV43"/>
<dbReference type="SMART" id="SM00855">
    <property type="entry name" value="PGAM"/>
    <property type="match status" value="1"/>
</dbReference>
<gene>
    <name evidence="1" type="ORF">P1J78_17725</name>
</gene>
<comment type="caution">
    <text evidence="1">The sequence shown here is derived from an EMBL/GenBank/DDBJ whole genome shotgun (WGS) entry which is preliminary data.</text>
</comment>